<keyword evidence="1" id="KW-0472">Membrane</keyword>
<evidence type="ECO:0000313" key="4">
    <source>
        <dbReference type="Proteomes" id="UP000002630"/>
    </source>
</evidence>
<sequence>MRTVQVAAAFLAIYRVSGFVIPASLQSRPAASIPTSSQPATHVEHVRRQQPFDARHAPVLMASQGGRGEEEEVDDVEEKGGIEPKYLAAIGVVLFAALYDLFVTHGGRLWEL</sequence>
<organism evidence="3 4">
    <name type="scientific">Ectocarpus siliculosus</name>
    <name type="common">Brown alga</name>
    <name type="synonym">Conferva siliculosa</name>
    <dbReference type="NCBI Taxonomy" id="2880"/>
    <lineage>
        <taxon>Eukaryota</taxon>
        <taxon>Sar</taxon>
        <taxon>Stramenopiles</taxon>
        <taxon>Ochrophyta</taxon>
        <taxon>PX clade</taxon>
        <taxon>Phaeophyceae</taxon>
        <taxon>Ectocarpales</taxon>
        <taxon>Ectocarpaceae</taxon>
        <taxon>Ectocarpus</taxon>
    </lineage>
</organism>
<evidence type="ECO:0000313" key="3">
    <source>
        <dbReference type="EMBL" id="CBJ25797.1"/>
    </source>
</evidence>
<reference evidence="3 4" key="1">
    <citation type="journal article" date="2010" name="Nature">
        <title>The Ectocarpus genome and the independent evolution of multicellularity in brown algae.</title>
        <authorList>
            <person name="Cock J.M."/>
            <person name="Sterck L."/>
            <person name="Rouze P."/>
            <person name="Scornet D."/>
            <person name="Allen A.E."/>
            <person name="Amoutzias G."/>
            <person name="Anthouard V."/>
            <person name="Artiguenave F."/>
            <person name="Aury J.M."/>
            <person name="Badger J.H."/>
            <person name="Beszteri B."/>
            <person name="Billiau K."/>
            <person name="Bonnet E."/>
            <person name="Bothwell J.H."/>
            <person name="Bowler C."/>
            <person name="Boyen C."/>
            <person name="Brownlee C."/>
            <person name="Carrano C.J."/>
            <person name="Charrier B."/>
            <person name="Cho G.Y."/>
            <person name="Coelho S.M."/>
            <person name="Collen J."/>
            <person name="Corre E."/>
            <person name="Da Silva C."/>
            <person name="Delage L."/>
            <person name="Delaroque N."/>
            <person name="Dittami S.M."/>
            <person name="Doulbeau S."/>
            <person name="Elias M."/>
            <person name="Farnham G."/>
            <person name="Gachon C.M."/>
            <person name="Gschloessl B."/>
            <person name="Heesch S."/>
            <person name="Jabbari K."/>
            <person name="Jubin C."/>
            <person name="Kawai H."/>
            <person name="Kimura K."/>
            <person name="Kloareg B."/>
            <person name="Kupper F.C."/>
            <person name="Lang D."/>
            <person name="Le Bail A."/>
            <person name="Leblanc C."/>
            <person name="Lerouge P."/>
            <person name="Lohr M."/>
            <person name="Lopez P.J."/>
            <person name="Martens C."/>
            <person name="Maumus F."/>
            <person name="Michel G."/>
            <person name="Miranda-Saavedra D."/>
            <person name="Morales J."/>
            <person name="Moreau H."/>
            <person name="Motomura T."/>
            <person name="Nagasato C."/>
            <person name="Napoli C.A."/>
            <person name="Nelson D.R."/>
            <person name="Nyvall-Collen P."/>
            <person name="Peters A.F."/>
            <person name="Pommier C."/>
            <person name="Potin P."/>
            <person name="Poulain J."/>
            <person name="Quesneville H."/>
            <person name="Read B."/>
            <person name="Rensing S.A."/>
            <person name="Ritter A."/>
            <person name="Rousvoal S."/>
            <person name="Samanta M."/>
            <person name="Samson G."/>
            <person name="Schroeder D.C."/>
            <person name="Segurens B."/>
            <person name="Strittmatter M."/>
            <person name="Tonon T."/>
            <person name="Tregear J.W."/>
            <person name="Valentin K."/>
            <person name="von Dassow P."/>
            <person name="Yamagishi T."/>
            <person name="Van de Peer Y."/>
            <person name="Wincker P."/>
        </authorList>
    </citation>
    <scope>NUCLEOTIDE SEQUENCE [LARGE SCALE GENOMIC DNA]</scope>
    <source>
        <strain evidence="4">Ec32 / CCAP1310/4</strain>
    </source>
</reference>
<dbReference type="EMBL" id="FN649737">
    <property type="protein sequence ID" value="CBJ25797.1"/>
    <property type="molecule type" value="Genomic_DNA"/>
</dbReference>
<protein>
    <submittedName>
        <fullName evidence="3">Uncharacterized protein</fullName>
    </submittedName>
</protein>
<accession>D7FLI1</accession>
<gene>
    <name evidence="3" type="ORF">Esi_0016_0044</name>
</gene>
<feature type="signal peptide" evidence="2">
    <location>
        <begin position="1"/>
        <end position="18"/>
    </location>
</feature>
<evidence type="ECO:0000256" key="1">
    <source>
        <dbReference type="SAM" id="Phobius"/>
    </source>
</evidence>
<dbReference type="Proteomes" id="UP000002630">
    <property type="component" value="Linkage Group LG12"/>
</dbReference>
<feature type="transmembrane region" description="Helical" evidence="1">
    <location>
        <begin position="86"/>
        <end position="103"/>
    </location>
</feature>
<dbReference type="AlphaFoldDB" id="D7FLI1"/>
<keyword evidence="1" id="KW-1133">Transmembrane helix</keyword>
<evidence type="ECO:0000256" key="2">
    <source>
        <dbReference type="SAM" id="SignalP"/>
    </source>
</evidence>
<keyword evidence="2" id="KW-0732">Signal</keyword>
<proteinExistence type="predicted"/>
<dbReference type="EMBL" id="FN648143">
    <property type="protein sequence ID" value="CBJ25797.1"/>
    <property type="molecule type" value="Genomic_DNA"/>
</dbReference>
<dbReference type="InParanoid" id="D7FLI1"/>
<keyword evidence="1" id="KW-0812">Transmembrane</keyword>
<dbReference type="OrthoDB" id="10326694at2759"/>
<keyword evidence="4" id="KW-1185">Reference proteome</keyword>
<feature type="chain" id="PRO_5003095318" evidence="2">
    <location>
        <begin position="19"/>
        <end position="112"/>
    </location>
</feature>
<name>D7FLI1_ECTSI</name>